<evidence type="ECO:0000259" key="2">
    <source>
        <dbReference type="PROSITE" id="PS51736"/>
    </source>
</evidence>
<sequence length="564" mass="61930">MSKPKIRCAIYTRKSSDEGLDQDFNSLDAQHEACAAYIASQRHEGWIANKARYDDGGISGGTLDRPALQELLGDIDAGHVQMVVVYKIDRLTRSLADFAKLVERLDAAGCSFVSVTQAFNTASSMGRLTLNVLLSFAQFEREVTAERIRDKIAASKKKGLWMGGVPPLGYDPHPDPKIRGLVVNGPEAETVRAIFALYNELGCLNAVMLRAEEMGLRSKRHSFKSGRVQGGIPFSRGQVYAVLRNPIYIGKIRHKSRVWDGQHAPIIDEGLWGSVQTKLQAASARPRRRVAAVGQQNRNGLTPLAGKLRDETGDRLTPTHTNRHGRQVRYYVSNRLISGGTDPQGWRLPAAGLENACADVVARHLAELADMHRLCVTPDLLRGDAIRNKVQELSTQLSAGAPDLLGQLVLEGQVQKACIELTLNATALAETLGIRPEEIDPSALSIEASFAMRRRGVEGKIVVGDREPQPDRTLIRGLSRAHSWVADLRNGKLLSEIAATTGHSESYIRTRAQLAFLSPAIQGAILDGRQPPDLTLERIIRKPIPLDWHAQAMLYGFQPGPAYR</sequence>
<comment type="caution">
    <text evidence="4">The sequence shown here is derived from an EMBL/GenBank/DDBJ whole genome shotgun (WGS) entry which is preliminary data.</text>
</comment>
<dbReference type="InterPro" id="IPR036162">
    <property type="entry name" value="Resolvase-like_N_sf"/>
</dbReference>
<feature type="region of interest" description="Disordered" evidence="1">
    <location>
        <begin position="301"/>
        <end position="321"/>
    </location>
</feature>
<dbReference type="PROSITE" id="PS51736">
    <property type="entry name" value="RECOMBINASES_3"/>
    <property type="match status" value="1"/>
</dbReference>
<name>A0A8J7WH82_9RHOB</name>
<feature type="domain" description="Recombinase" evidence="3">
    <location>
        <begin position="167"/>
        <end position="289"/>
    </location>
</feature>
<dbReference type="PANTHER" id="PTHR30461:SF23">
    <property type="entry name" value="DNA RECOMBINASE-RELATED"/>
    <property type="match status" value="1"/>
</dbReference>
<dbReference type="Pfam" id="PF07508">
    <property type="entry name" value="Recombinase"/>
    <property type="match status" value="1"/>
</dbReference>
<keyword evidence="5" id="KW-1185">Reference proteome</keyword>
<dbReference type="PANTHER" id="PTHR30461">
    <property type="entry name" value="DNA-INVERTASE FROM LAMBDOID PROPHAGE"/>
    <property type="match status" value="1"/>
</dbReference>
<proteinExistence type="predicted"/>
<evidence type="ECO:0000256" key="1">
    <source>
        <dbReference type="SAM" id="MobiDB-lite"/>
    </source>
</evidence>
<accession>A0A8J7WH82</accession>
<dbReference type="PROSITE" id="PS51737">
    <property type="entry name" value="RECOMBINASE_DNA_BIND"/>
    <property type="match status" value="1"/>
</dbReference>
<dbReference type="InterPro" id="IPR011109">
    <property type="entry name" value="DNA_bind_recombinase_dom"/>
</dbReference>
<gene>
    <name evidence="4" type="ORF">KB874_13315</name>
</gene>
<dbReference type="CDD" id="cd03768">
    <property type="entry name" value="SR_ResInv"/>
    <property type="match status" value="1"/>
</dbReference>
<dbReference type="SMART" id="SM00857">
    <property type="entry name" value="Resolvase"/>
    <property type="match status" value="1"/>
</dbReference>
<reference evidence="4" key="1">
    <citation type="submission" date="2021-04" db="EMBL/GenBank/DDBJ databases">
        <authorList>
            <person name="Yoon J."/>
        </authorList>
    </citation>
    <scope>NUCLEOTIDE SEQUENCE</scope>
    <source>
        <strain evidence="4">KMU-90</strain>
    </source>
</reference>
<dbReference type="Proteomes" id="UP000681356">
    <property type="component" value="Unassembled WGS sequence"/>
</dbReference>
<evidence type="ECO:0000313" key="4">
    <source>
        <dbReference type="EMBL" id="MBS0125068.1"/>
    </source>
</evidence>
<dbReference type="SUPFAM" id="SSF109709">
    <property type="entry name" value="KorB DNA-binding domain-like"/>
    <property type="match status" value="1"/>
</dbReference>
<protein>
    <submittedName>
        <fullName evidence="4">Recombinase family protein</fullName>
    </submittedName>
</protein>
<dbReference type="GO" id="GO:0003677">
    <property type="term" value="F:DNA binding"/>
    <property type="evidence" value="ECO:0007669"/>
    <property type="project" value="InterPro"/>
</dbReference>
<dbReference type="InterPro" id="IPR038109">
    <property type="entry name" value="DNA_bind_recomb_sf"/>
</dbReference>
<feature type="domain" description="Resolvase/invertase-type recombinase catalytic" evidence="2">
    <location>
        <begin position="7"/>
        <end position="159"/>
    </location>
</feature>
<evidence type="ECO:0000259" key="3">
    <source>
        <dbReference type="PROSITE" id="PS51737"/>
    </source>
</evidence>
<dbReference type="SUPFAM" id="SSF53041">
    <property type="entry name" value="Resolvase-like"/>
    <property type="match status" value="1"/>
</dbReference>
<dbReference type="Pfam" id="PF00239">
    <property type="entry name" value="Resolvase"/>
    <property type="match status" value="1"/>
</dbReference>
<dbReference type="InterPro" id="IPR006119">
    <property type="entry name" value="Resolv_N"/>
</dbReference>
<dbReference type="GO" id="GO:0000150">
    <property type="term" value="F:DNA strand exchange activity"/>
    <property type="evidence" value="ECO:0007669"/>
    <property type="project" value="InterPro"/>
</dbReference>
<dbReference type="EMBL" id="JAGTUU010000005">
    <property type="protein sequence ID" value="MBS0125068.1"/>
    <property type="molecule type" value="Genomic_DNA"/>
</dbReference>
<organism evidence="4 5">
    <name type="scientific">Thetidibacter halocola</name>
    <dbReference type="NCBI Taxonomy" id="2827239"/>
    <lineage>
        <taxon>Bacteria</taxon>
        <taxon>Pseudomonadati</taxon>
        <taxon>Pseudomonadota</taxon>
        <taxon>Alphaproteobacteria</taxon>
        <taxon>Rhodobacterales</taxon>
        <taxon>Roseobacteraceae</taxon>
        <taxon>Thetidibacter</taxon>
    </lineage>
</organism>
<evidence type="ECO:0000313" key="5">
    <source>
        <dbReference type="Proteomes" id="UP000681356"/>
    </source>
</evidence>
<dbReference type="InterPro" id="IPR050639">
    <property type="entry name" value="SSR_resolvase"/>
</dbReference>
<dbReference type="Gene3D" id="3.40.50.1390">
    <property type="entry name" value="Resolvase, N-terminal catalytic domain"/>
    <property type="match status" value="1"/>
</dbReference>
<dbReference type="Gene3D" id="3.90.1750.20">
    <property type="entry name" value="Putative Large Serine Recombinase, Chain B, Domain 2"/>
    <property type="match status" value="1"/>
</dbReference>
<dbReference type="AlphaFoldDB" id="A0A8J7WH82"/>